<evidence type="ECO:0000259" key="2">
    <source>
        <dbReference type="Pfam" id="PF08751"/>
    </source>
</evidence>
<evidence type="ECO:0000313" key="4">
    <source>
        <dbReference type="Proteomes" id="UP001193501"/>
    </source>
</evidence>
<feature type="compositionally biased region" description="Basic residues" evidence="1">
    <location>
        <begin position="461"/>
        <end position="477"/>
    </location>
</feature>
<feature type="compositionally biased region" description="Low complexity" evidence="1">
    <location>
        <begin position="484"/>
        <end position="493"/>
    </location>
</feature>
<dbReference type="SUPFAM" id="SSF55464">
    <property type="entry name" value="Origin of replication-binding domain, RBD-like"/>
    <property type="match status" value="1"/>
</dbReference>
<dbReference type="Pfam" id="PF13604">
    <property type="entry name" value="AAA_30"/>
    <property type="match status" value="1"/>
</dbReference>
<dbReference type="EMBL" id="JAABNR010000044">
    <property type="protein sequence ID" value="NBZ90000.1"/>
    <property type="molecule type" value="Genomic_DNA"/>
</dbReference>
<dbReference type="NCBIfam" id="NF041492">
    <property type="entry name" value="MobF"/>
    <property type="match status" value="1"/>
</dbReference>
<feature type="region of interest" description="Disordered" evidence="1">
    <location>
        <begin position="441"/>
        <end position="511"/>
    </location>
</feature>
<dbReference type="AlphaFoldDB" id="A0AAE4YHN7"/>
<gene>
    <name evidence="3" type="ORF">GV832_20670</name>
</gene>
<feature type="domain" description="TrwC relaxase" evidence="2">
    <location>
        <begin position="3"/>
        <end position="148"/>
    </location>
</feature>
<dbReference type="InterPro" id="IPR050534">
    <property type="entry name" value="Coronavir_polyprotein_1ab"/>
</dbReference>
<dbReference type="CDD" id="cd17933">
    <property type="entry name" value="DEXSc_RecD-like"/>
    <property type="match status" value="1"/>
</dbReference>
<dbReference type="Pfam" id="PF08751">
    <property type="entry name" value="TrwC"/>
    <property type="match status" value="1"/>
</dbReference>
<dbReference type="InterPro" id="IPR027417">
    <property type="entry name" value="P-loop_NTPase"/>
</dbReference>
<keyword evidence="4" id="KW-1185">Reference proteome</keyword>
<proteinExistence type="predicted"/>
<dbReference type="PANTHER" id="PTHR43788">
    <property type="entry name" value="DNA2/NAM7 HELICASE FAMILY MEMBER"/>
    <property type="match status" value="1"/>
</dbReference>
<reference evidence="3" key="1">
    <citation type="submission" date="2020-01" db="EMBL/GenBank/DDBJ databases">
        <authorList>
            <person name="Chen W.-M."/>
        </authorList>
    </citation>
    <scope>NUCLEOTIDE SEQUENCE</scope>
    <source>
        <strain evidence="3">CYK-10</strain>
    </source>
</reference>
<comment type="caution">
    <text evidence="3">The sequence shown here is derived from an EMBL/GenBank/DDBJ whole genome shotgun (WGS) entry which is preliminary data.</text>
</comment>
<dbReference type="SUPFAM" id="SSF52540">
    <property type="entry name" value="P-loop containing nucleoside triphosphate hydrolases"/>
    <property type="match status" value="1"/>
</dbReference>
<dbReference type="Gene3D" id="3.40.50.300">
    <property type="entry name" value="P-loop containing nucleotide triphosphate hydrolases"/>
    <property type="match status" value="1"/>
</dbReference>
<organism evidence="3 4">
    <name type="scientific">Stagnihabitans tardus</name>
    <dbReference type="NCBI Taxonomy" id="2699202"/>
    <lineage>
        <taxon>Bacteria</taxon>
        <taxon>Pseudomonadati</taxon>
        <taxon>Pseudomonadota</taxon>
        <taxon>Alphaproteobacteria</taxon>
        <taxon>Rhodobacterales</taxon>
        <taxon>Paracoccaceae</taxon>
        <taxon>Stagnihabitans</taxon>
    </lineage>
</organism>
<evidence type="ECO:0000256" key="1">
    <source>
        <dbReference type="SAM" id="MobiDB-lite"/>
    </source>
</evidence>
<evidence type="ECO:0000313" key="3">
    <source>
        <dbReference type="EMBL" id="NBZ90000.1"/>
    </source>
</evidence>
<accession>A0AAE4YHN7</accession>
<protein>
    <submittedName>
        <fullName evidence="3">Relaxase domain-containing protein</fullName>
    </submittedName>
</protein>
<dbReference type="InterPro" id="IPR014862">
    <property type="entry name" value="TrwC"/>
</dbReference>
<name>A0AAE4YHN7_9RHOB</name>
<sequence length="511" mass="55204">MKGGKILAGLFRHDTSRALDPQLHTHAVIPNMVLNPDGKWTALHNDEIYLTKMLGGEIYRNELARSLRGLGYAVERTGRDGIVELRDVPQDLRALYSKRSEAIGAALVKRGMEATPANRALAALATRVSKAGQIDRAELREAWIGEARAEGMNPDLLWELKDRSVITAAQSLGGVTRGGLPGEAIAREARDALLHGIAHLSERQSVYPLRDLLKHAMPRLEHAGIGDLMREVTKLTQEKTLLVAARAGISPLLTDRETLAAEREVIASWRAGRKAGELDLHGLAAEKRDPAKTLDRLLEQTSLTPGQRDAVRVGLTGTSQIVGVQGYAGTGKTFMIDTLRRYAEKAGYELQGLAPSGRAVEALREAIPEAKTLQSWLMQIRSGGDPVGQGANRRILVVDEAGMVSASEMRDLLSHARGAGFARVILVGDVKQLDAVSAGHACRPPAPCARRRHAGGAGWPHRSHRPPGRYKAPHSCHGHGGCHGPPRNGRPRPATASPRQRPCAPPASSRR</sequence>
<dbReference type="Proteomes" id="UP001193501">
    <property type="component" value="Unassembled WGS sequence"/>
</dbReference>